<dbReference type="AlphaFoldDB" id="A0A4S4LJQ6"/>
<keyword evidence="4" id="KW-1185">Reference proteome</keyword>
<protein>
    <recommendedName>
        <fullName evidence="2">Pleiotropic ABC efflux transporter N-terminal domain-containing protein</fullName>
    </recommendedName>
</protein>
<name>A0A4S4LJQ6_9AGAM</name>
<dbReference type="OrthoDB" id="245989at2759"/>
<dbReference type="Pfam" id="PF14510">
    <property type="entry name" value="ABC_trans_N"/>
    <property type="match status" value="1"/>
</dbReference>
<evidence type="ECO:0000313" key="4">
    <source>
        <dbReference type="Proteomes" id="UP000310158"/>
    </source>
</evidence>
<reference evidence="3 4" key="1">
    <citation type="submission" date="2019-02" db="EMBL/GenBank/DDBJ databases">
        <title>Genome sequencing of the rare red list fungi Bondarzewia mesenterica.</title>
        <authorList>
            <person name="Buettner E."/>
            <person name="Kellner H."/>
        </authorList>
    </citation>
    <scope>NUCLEOTIDE SEQUENCE [LARGE SCALE GENOMIC DNA]</scope>
    <source>
        <strain evidence="3 4">DSM 108281</strain>
    </source>
</reference>
<dbReference type="SUPFAM" id="SSF52540">
    <property type="entry name" value="P-loop containing nucleoside triphosphate hydrolases"/>
    <property type="match status" value="1"/>
</dbReference>
<feature type="domain" description="Pleiotropic ABC efflux transporter N-terminal" evidence="2">
    <location>
        <begin position="39"/>
        <end position="129"/>
    </location>
</feature>
<dbReference type="EMBL" id="SGPL01000589">
    <property type="protein sequence ID" value="THH10140.1"/>
    <property type="molecule type" value="Genomic_DNA"/>
</dbReference>
<proteinExistence type="predicted"/>
<accession>A0A4S4LJQ6</accession>
<dbReference type="InterPro" id="IPR029481">
    <property type="entry name" value="ABC_trans_N"/>
</dbReference>
<evidence type="ECO:0000259" key="2">
    <source>
        <dbReference type="Pfam" id="PF14510"/>
    </source>
</evidence>
<comment type="caution">
    <text evidence="3">The sequence shown here is derived from an EMBL/GenBank/DDBJ whole genome shotgun (WGS) entry which is preliminary data.</text>
</comment>
<gene>
    <name evidence="3" type="ORF">EW146_g8467</name>
</gene>
<dbReference type="Proteomes" id="UP000310158">
    <property type="component" value="Unassembled WGS sequence"/>
</dbReference>
<dbReference type="Gene3D" id="3.40.50.300">
    <property type="entry name" value="P-loop containing nucleotide triphosphate hydrolases"/>
    <property type="match status" value="1"/>
</dbReference>
<sequence>MSDTPVDARTLRDEQTDYSANDGRYHVDIQEAEEAFHVLSRQLTQGTVVSAPSRRNTHGYADGGEKKDIEKGEIYPVGEAFDLREYLSSSNEAHEKAGIKHKHVGVTWENFQVEVPGGANAKLYVRTFGDEAWQFWLTPIFMLSNVFKSIVPSKGQNIPTRPILHRNSGILKPGEMCLVLGTPGSGCTTFLKAIANQRSEYYRVDGDVRYAGINSEEMAKYYSGELVYNAEGNDNMLSGIADSHTVLFIR</sequence>
<evidence type="ECO:0000256" key="1">
    <source>
        <dbReference type="ARBA" id="ARBA00022448"/>
    </source>
</evidence>
<organism evidence="3 4">
    <name type="scientific">Bondarzewia mesenterica</name>
    <dbReference type="NCBI Taxonomy" id="1095465"/>
    <lineage>
        <taxon>Eukaryota</taxon>
        <taxon>Fungi</taxon>
        <taxon>Dikarya</taxon>
        <taxon>Basidiomycota</taxon>
        <taxon>Agaricomycotina</taxon>
        <taxon>Agaricomycetes</taxon>
        <taxon>Russulales</taxon>
        <taxon>Bondarzewiaceae</taxon>
        <taxon>Bondarzewia</taxon>
    </lineage>
</organism>
<dbReference type="PANTHER" id="PTHR19241">
    <property type="entry name" value="ATP-BINDING CASSETTE TRANSPORTER"/>
    <property type="match status" value="1"/>
</dbReference>
<keyword evidence="1" id="KW-0813">Transport</keyword>
<evidence type="ECO:0000313" key="3">
    <source>
        <dbReference type="EMBL" id="THH10140.1"/>
    </source>
</evidence>
<dbReference type="InterPro" id="IPR027417">
    <property type="entry name" value="P-loop_NTPase"/>
</dbReference>